<feature type="domain" description="Sialidase" evidence="5">
    <location>
        <begin position="215"/>
        <end position="494"/>
    </location>
</feature>
<comment type="similarity">
    <text evidence="2">Belongs to the glycosyl hydrolase 33 family.</text>
</comment>
<feature type="chain" id="PRO_5009604456" description="exo-alpha-sialidase" evidence="4">
    <location>
        <begin position="30"/>
        <end position="571"/>
    </location>
</feature>
<name>A0A1H6KMH0_9BACT</name>
<dbReference type="GO" id="GO:0016020">
    <property type="term" value="C:membrane"/>
    <property type="evidence" value="ECO:0007669"/>
    <property type="project" value="TreeGrafter"/>
</dbReference>
<dbReference type="GO" id="GO:0004308">
    <property type="term" value="F:exo-alpha-sialidase activity"/>
    <property type="evidence" value="ECO:0007669"/>
    <property type="project" value="UniProtKB-EC"/>
</dbReference>
<dbReference type="PROSITE" id="PS51257">
    <property type="entry name" value="PROKAR_LIPOPROTEIN"/>
    <property type="match status" value="1"/>
</dbReference>
<dbReference type="PANTHER" id="PTHR10628">
    <property type="entry name" value="SIALIDASE"/>
    <property type="match status" value="1"/>
</dbReference>
<dbReference type="InterPro" id="IPR026856">
    <property type="entry name" value="Sialidase_fam"/>
</dbReference>
<dbReference type="EMBL" id="LT629973">
    <property type="protein sequence ID" value="SEH74027.1"/>
    <property type="molecule type" value="Genomic_DNA"/>
</dbReference>
<evidence type="ECO:0000256" key="4">
    <source>
        <dbReference type="SAM" id="SignalP"/>
    </source>
</evidence>
<evidence type="ECO:0000313" key="7">
    <source>
        <dbReference type="Proteomes" id="UP000176204"/>
    </source>
</evidence>
<organism evidence="6 7">
    <name type="scientific">Akkermansia glycaniphila</name>
    <dbReference type="NCBI Taxonomy" id="1679444"/>
    <lineage>
        <taxon>Bacteria</taxon>
        <taxon>Pseudomonadati</taxon>
        <taxon>Verrucomicrobiota</taxon>
        <taxon>Verrucomicrobiia</taxon>
        <taxon>Verrucomicrobiales</taxon>
        <taxon>Akkermansiaceae</taxon>
        <taxon>Akkermansia</taxon>
    </lineage>
</organism>
<dbReference type="SUPFAM" id="SSF50939">
    <property type="entry name" value="Sialidases"/>
    <property type="match status" value="1"/>
</dbReference>
<keyword evidence="4" id="KW-0732">Signal</keyword>
<dbReference type="GO" id="GO:0005737">
    <property type="term" value="C:cytoplasm"/>
    <property type="evidence" value="ECO:0007669"/>
    <property type="project" value="TreeGrafter"/>
</dbReference>
<dbReference type="InterPro" id="IPR036278">
    <property type="entry name" value="Sialidase_sf"/>
</dbReference>
<dbReference type="STRING" id="1679444.PYTT_0365"/>
<proteinExistence type="inferred from homology"/>
<comment type="catalytic activity">
    <reaction evidence="1">
        <text>Hydrolysis of alpha-(2-&gt;3)-, alpha-(2-&gt;6)-, alpha-(2-&gt;8)- glycosidic linkages of terminal sialic acid residues in oligosaccharides, glycoproteins, glycolipids, colominic acid and synthetic substrates.</text>
        <dbReference type="EC" id="3.2.1.18"/>
    </reaction>
</comment>
<dbReference type="Proteomes" id="UP000176204">
    <property type="component" value="Chromosome I"/>
</dbReference>
<gene>
    <name evidence="6" type="ORF">PYTT_0365</name>
</gene>
<dbReference type="GO" id="GO:0009313">
    <property type="term" value="P:oligosaccharide catabolic process"/>
    <property type="evidence" value="ECO:0007669"/>
    <property type="project" value="TreeGrafter"/>
</dbReference>
<evidence type="ECO:0000256" key="3">
    <source>
        <dbReference type="ARBA" id="ARBA00012733"/>
    </source>
</evidence>
<evidence type="ECO:0000256" key="2">
    <source>
        <dbReference type="ARBA" id="ARBA00009348"/>
    </source>
</evidence>
<dbReference type="GO" id="GO:0006689">
    <property type="term" value="P:ganglioside catabolic process"/>
    <property type="evidence" value="ECO:0007669"/>
    <property type="project" value="TreeGrafter"/>
</dbReference>
<dbReference type="InterPro" id="IPR006311">
    <property type="entry name" value="TAT_signal"/>
</dbReference>
<keyword evidence="7" id="KW-1185">Reference proteome</keyword>
<dbReference type="Gene3D" id="2.120.10.10">
    <property type="match status" value="1"/>
</dbReference>
<evidence type="ECO:0000313" key="6">
    <source>
        <dbReference type="EMBL" id="SEH74027.1"/>
    </source>
</evidence>
<dbReference type="Pfam" id="PF13859">
    <property type="entry name" value="BNR_3"/>
    <property type="match status" value="1"/>
</dbReference>
<dbReference type="OrthoDB" id="199474at2"/>
<dbReference type="CDD" id="cd15482">
    <property type="entry name" value="Sialidase_non-viral"/>
    <property type="match status" value="1"/>
</dbReference>
<reference evidence="7" key="1">
    <citation type="submission" date="2016-09" db="EMBL/GenBank/DDBJ databases">
        <authorList>
            <person name="Koehorst J."/>
        </authorList>
    </citation>
    <scope>NUCLEOTIDE SEQUENCE [LARGE SCALE GENOMIC DNA]</scope>
</reference>
<dbReference type="InterPro" id="IPR011040">
    <property type="entry name" value="Sialidase"/>
</dbReference>
<sequence length="571" mass="61139">MNVFFRIDSRFRFLSSAAVGLTLASAACADDSLPNVQVASAVEEWPAMVRMEGNGVMRLDFSGAGNLKGGVVTVDLSPTDRPEDVESVVLRLGSKDCVYFLEKSDGGRKLAMVLGKAVSAEKKPKARMSFTITEDVPVPEKGGVPVWVSVKMKPGADLDRRVGVRLIGVQLADRSLAVKGGKVSRQRIGYALAQSGDTVSGAPCPQGKKSLHFRIPGMVRAQDGALVSVFDIRYDRHNDLPSNIDVGCSRSLDGGKSWSPVRVAMNYTGAPGNPVPTGNVDFSNDYGVGDPSILLDEATGNLWIAAIARKGIVNSKPGLTDDTTSQFVVCRSTDGGVTWEAPKSLNFQCKDAGWASFFDGPGHGITMKARPDGVRPIVFPAQIWNRGSSSCIVYSEDQGETWKCEEQGKAQPGLPERTSESTVVQLSDGSLMLSARHEGRSGKRVVYTTKDMGKTWQPHESNLKDLPDPTCQGSLLSVALPGYGKNVLLFSNPATSAPLRRNMTLKASLDDGKSWTSSLLYDSRSSCGYSDVCPIDATHAGVLYEGLTGDQNLFFLRIPYAEIMGGGNAGK</sequence>
<dbReference type="PANTHER" id="PTHR10628:SF30">
    <property type="entry name" value="EXO-ALPHA-SIALIDASE"/>
    <property type="match status" value="1"/>
</dbReference>
<evidence type="ECO:0000256" key="1">
    <source>
        <dbReference type="ARBA" id="ARBA00000427"/>
    </source>
</evidence>
<accession>A0A1H6KMH0</accession>
<protein>
    <recommendedName>
        <fullName evidence="3">exo-alpha-sialidase</fullName>
        <ecNumber evidence="3">3.2.1.18</ecNumber>
    </recommendedName>
</protein>
<dbReference type="EC" id="3.2.1.18" evidence="3"/>
<evidence type="ECO:0000259" key="5">
    <source>
        <dbReference type="Pfam" id="PF13859"/>
    </source>
</evidence>
<dbReference type="RefSeq" id="WP_083385494.1">
    <property type="nucleotide sequence ID" value="NZ_LT629973.1"/>
</dbReference>
<dbReference type="AlphaFoldDB" id="A0A1H6KMH0"/>
<dbReference type="PROSITE" id="PS51318">
    <property type="entry name" value="TAT"/>
    <property type="match status" value="1"/>
</dbReference>
<dbReference type="KEGG" id="agl:PYTT_0365"/>
<feature type="signal peptide" evidence="4">
    <location>
        <begin position="1"/>
        <end position="29"/>
    </location>
</feature>